<accession>A0A1K0G1T1</accession>
<dbReference type="SUPFAM" id="SSF51735">
    <property type="entry name" value="NAD(P)-binding Rossmann-fold domains"/>
    <property type="match status" value="1"/>
</dbReference>
<sequence length="872" mass="96510">MALIRLGYGVVLISPNNSVPAVVHLLKSTNSTVLVYGKGKEGAAKQACQLLQAEMEVMKEDVVLVEVNRVEEAIASHQLPAPTKERDPYQSEVPYEQQAQEPSFTLHSSGSTGLPKPYTYSKAARHSTAEIIYAVPFTFKMLSEDEESLDVLRSVKVCCYSGAPCPVEVGDMLVANGVNLVAFLGATETGQIMNSIRDFSTDKGWNIMRPSERCAPYLKFENVGTTDEGPYEMVCMKGWKALSKVNRPDGSYASGDHYSIVRNKDGSIRGYVYLGRGDDTLVHLNGEKTNPVPMEQSITSSPLLRDCLIFGAGRQCTGALIVPHEQVWQPYAGFPEEERQRELKKQIEPLLREVNAQCPSHSRLVSEMIQFLSPEKRFPMADKGSVKRAPANSMFAGEINQLYIELDLGTSTPDEAKVSVHSKEQLRTLLKEHLTLHKLTDAVLQHVRGWPQNRVAHGNRRMKQEERTYELLKELRSKLKPRNSKLAEQPHRPEKEIIVLTGATGSLGAHIVDQLRRKQTVSQIICLNRAANHQEAAKRTRDSLEARGLPPLQEGSSTEVVSLAVDLSKDNLGLSRQEYAEISSKVTCVIHNGWPVNFNMSVDSFQSVLEGSVQLMNLAGQSTGTPTPRFIFSSSVSVALDYPGTVIPETSFDNLENTASMDYAQSKWIVENLCRDAETLIGGGLKSVVMRIGQVVGDREKGIWNKTEAQPLMLKSAHTIGCIPGDADDLYWLPVDVAGLITAQLTTAQLGRDCELVHVVSDEAMPWKKALDTLAEEQNLGKTFEAVPKTEWLKRLEGSDQNPSRNPTIKLLDHFKAMQGVEGKMGKFETKRLSGIFASSSVEKEIAEGLRAYKPEYLTATVATWRKSGFLE</sequence>
<keyword evidence="1" id="KW-0596">Phosphopantetheine</keyword>
<feature type="compositionally biased region" description="Polar residues" evidence="3">
    <location>
        <begin position="97"/>
        <end position="112"/>
    </location>
</feature>
<dbReference type="InterPro" id="IPR042099">
    <property type="entry name" value="ANL_N_sf"/>
</dbReference>
<dbReference type="Proteomes" id="UP000179920">
    <property type="component" value="Chromosome IV"/>
</dbReference>
<keyword evidence="2" id="KW-0597">Phosphoprotein</keyword>
<dbReference type="Gene3D" id="3.40.50.720">
    <property type="entry name" value="NAD(P)-binding Rossmann-like Domain"/>
    <property type="match status" value="1"/>
</dbReference>
<protein>
    <submittedName>
        <fullName evidence="5">Related to alpha-aminoadipate reductase</fullName>
    </submittedName>
</protein>
<dbReference type="Pfam" id="PF23562">
    <property type="entry name" value="AMP-binding_C_3"/>
    <property type="match status" value="1"/>
</dbReference>
<evidence type="ECO:0000259" key="4">
    <source>
        <dbReference type="Pfam" id="PF07993"/>
    </source>
</evidence>
<dbReference type="PANTHER" id="PTHR43439:SF2">
    <property type="entry name" value="ENZYME, PUTATIVE (JCVI)-RELATED"/>
    <property type="match status" value="1"/>
</dbReference>
<evidence type="ECO:0000313" key="5">
    <source>
        <dbReference type="EMBL" id="SAM81067.1"/>
    </source>
</evidence>
<dbReference type="PANTHER" id="PTHR43439">
    <property type="entry name" value="PHENYLACETATE-COENZYME A LIGASE"/>
    <property type="match status" value="1"/>
</dbReference>
<dbReference type="InterPro" id="IPR036291">
    <property type="entry name" value="NAD(P)-bd_dom_sf"/>
</dbReference>
<dbReference type="InterPro" id="IPR013120">
    <property type="entry name" value="FAR_NAD-bd"/>
</dbReference>
<dbReference type="AlphaFoldDB" id="A0A1K0G1T1"/>
<dbReference type="EMBL" id="LT558120">
    <property type="protein sequence ID" value="SAM81067.1"/>
    <property type="molecule type" value="Genomic_DNA"/>
</dbReference>
<reference evidence="6" key="1">
    <citation type="submission" date="2016-04" db="EMBL/GenBank/DDBJ databases">
        <authorList>
            <person name="Guldener U."/>
            <person name="Guldener U."/>
        </authorList>
    </citation>
    <scope>NUCLEOTIDE SEQUENCE [LARGE SCALE GENOMIC DNA]</scope>
    <source>
        <strain evidence="6">UB2112</strain>
    </source>
</reference>
<evidence type="ECO:0000313" key="6">
    <source>
        <dbReference type="Proteomes" id="UP000179920"/>
    </source>
</evidence>
<evidence type="ECO:0000256" key="3">
    <source>
        <dbReference type="SAM" id="MobiDB-lite"/>
    </source>
</evidence>
<dbReference type="OrthoDB" id="429813at2759"/>
<dbReference type="Gene3D" id="3.40.50.980">
    <property type="match status" value="1"/>
</dbReference>
<evidence type="ECO:0000256" key="1">
    <source>
        <dbReference type="ARBA" id="ARBA00022450"/>
    </source>
</evidence>
<evidence type="ECO:0000256" key="2">
    <source>
        <dbReference type="ARBA" id="ARBA00022553"/>
    </source>
</evidence>
<dbReference type="Pfam" id="PF07993">
    <property type="entry name" value="NAD_binding_4"/>
    <property type="match status" value="1"/>
</dbReference>
<dbReference type="SUPFAM" id="SSF56801">
    <property type="entry name" value="Acetyl-CoA synthetase-like"/>
    <property type="match status" value="1"/>
</dbReference>
<gene>
    <name evidence="5" type="ORF">UBRO_02719</name>
</gene>
<organism evidence="5 6">
    <name type="scientific">Ustilago bromivora</name>
    <dbReference type="NCBI Taxonomy" id="307758"/>
    <lineage>
        <taxon>Eukaryota</taxon>
        <taxon>Fungi</taxon>
        <taxon>Dikarya</taxon>
        <taxon>Basidiomycota</taxon>
        <taxon>Ustilaginomycotina</taxon>
        <taxon>Ustilaginomycetes</taxon>
        <taxon>Ustilaginales</taxon>
        <taxon>Ustilaginaceae</taxon>
        <taxon>Ustilago</taxon>
    </lineage>
</organism>
<feature type="domain" description="Thioester reductase (TE)" evidence="4">
    <location>
        <begin position="500"/>
        <end position="737"/>
    </location>
</feature>
<feature type="region of interest" description="Disordered" evidence="3">
    <location>
        <begin position="76"/>
        <end position="112"/>
    </location>
</feature>
<name>A0A1K0G1T1_9BASI</name>
<dbReference type="Gene3D" id="3.40.50.12780">
    <property type="entry name" value="N-terminal domain of ligase-like"/>
    <property type="match status" value="1"/>
</dbReference>
<dbReference type="InterPro" id="IPR051414">
    <property type="entry name" value="Adenylate-forming_Reductase"/>
</dbReference>
<proteinExistence type="predicted"/>